<dbReference type="AlphaFoldDB" id="A0A2N3LNT2"/>
<dbReference type="Pfam" id="PF04464">
    <property type="entry name" value="Glyphos_transf"/>
    <property type="match status" value="1"/>
</dbReference>
<dbReference type="EMBL" id="PIQO01000002">
    <property type="protein sequence ID" value="PKR86278.1"/>
    <property type="molecule type" value="Genomic_DNA"/>
</dbReference>
<dbReference type="SMART" id="SM00028">
    <property type="entry name" value="TPR"/>
    <property type="match status" value="3"/>
</dbReference>
<dbReference type="Proteomes" id="UP000233440">
    <property type="component" value="Unassembled WGS sequence"/>
</dbReference>
<organism evidence="3 4">
    <name type="scientific">Heyndrickxia camelliae</name>
    <dbReference type="NCBI Taxonomy" id="1707093"/>
    <lineage>
        <taxon>Bacteria</taxon>
        <taxon>Bacillati</taxon>
        <taxon>Bacillota</taxon>
        <taxon>Bacilli</taxon>
        <taxon>Bacillales</taxon>
        <taxon>Bacillaceae</taxon>
        <taxon>Heyndrickxia</taxon>
    </lineage>
</organism>
<protein>
    <recommendedName>
        <fullName evidence="2">Glycosyltransferase 2-like domain-containing protein</fullName>
    </recommendedName>
</protein>
<evidence type="ECO:0000313" key="4">
    <source>
        <dbReference type="Proteomes" id="UP000233440"/>
    </source>
</evidence>
<accession>A0A2N3LNT2</accession>
<dbReference type="InterPro" id="IPR043148">
    <property type="entry name" value="TagF_C"/>
</dbReference>
<dbReference type="InterPro" id="IPR029044">
    <property type="entry name" value="Nucleotide-diphossugar_trans"/>
</dbReference>
<feature type="domain" description="Glycosyltransferase 2-like" evidence="2">
    <location>
        <begin position="6"/>
        <end position="102"/>
    </location>
</feature>
<evidence type="ECO:0000259" key="2">
    <source>
        <dbReference type="Pfam" id="PF00535"/>
    </source>
</evidence>
<dbReference type="Gene3D" id="3.90.550.10">
    <property type="entry name" value="Spore Coat Polysaccharide Biosynthesis Protein SpsA, Chain A"/>
    <property type="match status" value="1"/>
</dbReference>
<dbReference type="SUPFAM" id="SSF53448">
    <property type="entry name" value="Nucleotide-diphospho-sugar transferases"/>
    <property type="match status" value="1"/>
</dbReference>
<dbReference type="Gene3D" id="3.40.50.12580">
    <property type="match status" value="1"/>
</dbReference>
<gene>
    <name evidence="3" type="ORF">CWO92_04040</name>
</gene>
<dbReference type="Pfam" id="PF13181">
    <property type="entry name" value="TPR_8"/>
    <property type="match status" value="1"/>
</dbReference>
<dbReference type="Gene3D" id="1.25.40.10">
    <property type="entry name" value="Tetratricopeptide repeat domain"/>
    <property type="match status" value="1"/>
</dbReference>
<keyword evidence="1" id="KW-0802">TPR repeat</keyword>
<dbReference type="InterPro" id="IPR019734">
    <property type="entry name" value="TPR_rpt"/>
</dbReference>
<reference evidence="3 4" key="1">
    <citation type="submission" date="2017-11" db="EMBL/GenBank/DDBJ databases">
        <title>Bacillus camelliae sp. nov., isolated from pu'er tea.</title>
        <authorList>
            <person name="Niu L."/>
        </authorList>
    </citation>
    <scope>NUCLEOTIDE SEQUENCE [LARGE SCALE GENOMIC DNA]</scope>
    <source>
        <strain evidence="3 4">7578-1</strain>
    </source>
</reference>
<keyword evidence="4" id="KW-1185">Reference proteome</keyword>
<evidence type="ECO:0000256" key="1">
    <source>
        <dbReference type="PROSITE-ProRule" id="PRU00339"/>
    </source>
</evidence>
<comment type="caution">
    <text evidence="3">The sequence shown here is derived from an EMBL/GenBank/DDBJ whole genome shotgun (WGS) entry which is preliminary data.</text>
</comment>
<dbReference type="InterPro" id="IPR001173">
    <property type="entry name" value="Glyco_trans_2-like"/>
</dbReference>
<dbReference type="OrthoDB" id="9815923at2"/>
<dbReference type="InterPro" id="IPR007554">
    <property type="entry name" value="Glycerophosphate_synth"/>
</dbReference>
<feature type="repeat" description="TPR" evidence="1">
    <location>
        <begin position="319"/>
        <end position="352"/>
    </location>
</feature>
<dbReference type="CDD" id="cd02511">
    <property type="entry name" value="Beta4Glucosyltransferase"/>
    <property type="match status" value="1"/>
</dbReference>
<name>A0A2N3LNT2_9BACI</name>
<proteinExistence type="predicted"/>
<dbReference type="RefSeq" id="WP_101352917.1">
    <property type="nucleotide sequence ID" value="NZ_PIQO01000002.1"/>
</dbReference>
<dbReference type="PANTHER" id="PTHR43630">
    <property type="entry name" value="POLY-BETA-1,6-N-ACETYL-D-GLUCOSAMINE SYNTHASE"/>
    <property type="match status" value="1"/>
</dbReference>
<dbReference type="SUPFAM" id="SSF53756">
    <property type="entry name" value="UDP-Glycosyltransferase/glycogen phosphorylase"/>
    <property type="match status" value="1"/>
</dbReference>
<dbReference type="PANTHER" id="PTHR43630:SF2">
    <property type="entry name" value="GLYCOSYLTRANSFERASE"/>
    <property type="match status" value="1"/>
</dbReference>
<feature type="repeat" description="TPR" evidence="1">
    <location>
        <begin position="201"/>
        <end position="234"/>
    </location>
</feature>
<dbReference type="GO" id="GO:0016020">
    <property type="term" value="C:membrane"/>
    <property type="evidence" value="ECO:0007669"/>
    <property type="project" value="InterPro"/>
</dbReference>
<dbReference type="PROSITE" id="PS50005">
    <property type="entry name" value="TPR"/>
    <property type="match status" value="2"/>
</dbReference>
<dbReference type="InterPro" id="IPR011990">
    <property type="entry name" value="TPR-like_helical_dom_sf"/>
</dbReference>
<dbReference type="GO" id="GO:0047355">
    <property type="term" value="F:CDP-glycerol glycerophosphotransferase activity"/>
    <property type="evidence" value="ECO:0007669"/>
    <property type="project" value="InterPro"/>
</dbReference>
<dbReference type="Pfam" id="PF00535">
    <property type="entry name" value="Glycos_transf_2"/>
    <property type="match status" value="1"/>
</dbReference>
<dbReference type="SUPFAM" id="SSF48452">
    <property type="entry name" value="TPR-like"/>
    <property type="match status" value="1"/>
</dbReference>
<evidence type="ECO:0000313" key="3">
    <source>
        <dbReference type="EMBL" id="PKR86278.1"/>
    </source>
</evidence>
<sequence length="1023" mass="119057">MKPFVSLCMIVKNEEKVLERCLSSVKDVIDEIIVVDTGSTDKTKEIAAKYVNHVYHYDWNDSFADARNFAQSKATGEWILVMDADEYVDSSNLESAIQELKSFEIETFDACEVKVFNFTGNYGETIVQNHSVRIFRNLPTIGYSRSVHEQVTRTDGELRIKSLGLILYHSGYLNNVVGTKKKNERNTKLIEKQMSITGQSGFDYFNLGNELLSQGLTEKALESYIKAYQKKPDFRFSWVSFCLIQIINCLYVLKRYQDALNVIADAENIYLESPDFKCFKAIIYVAQNRSDDAIIELESLLDHTDQYQQIVTSVDFKEYRPHQMLGSIYKDKGNYEKAVFHLVKALNLNQYCYRSLLNLMEILLETSTVEEVSEFLHQNGFIKSSNDVIKFIRVFTILAETEIARKYLKELDQASDLRKSYEIKIDLIEGHAESLTYFFEKETFEDLRAMIENGVIDIYDLLLADIAYLKDKRIPVLLSNLTNEENIKELINYVVFDNVPTNTDMIKDDFLALLEKTLQMKKYDLFEMIVSKADAFKNIDLSIGHLLFRFDYQNKAKEYYEKVDPHLYDDKTFINLVKYYKEQGDFKLASEWLIVAISFGKTDYRLFENALEMHLEGNETYLWDIDQILTIGIQLYPGSPKLLYLSNKIHQGNNSQTSSEYIVGFFLETTQHYFVYESIIDELVKQGVNCHLVLNDKYGDTPETQNMFNDLLSFIGNIDRNDIEAYTITAIKDSQFQYDCMVSCYYSAWLNDVAKVHVRTPYGLLAKEYWNYSWWNVFYDKILCYSEYDASRLTIKDNCAVVGVPKFDKWFRKEIDNMDQVKQKFQLDESKETIMYAPTYGHLSSIDDWLDEIKLLEEYYNVIIKLHPGTAHRESETSRRNKIMNNFNNVTGDPRDLIPLLEIVDYVITDTSSMIFEAMITQQNILLLNPVNNPPIEENTGEHFLRSNVINLNIGENIHEYLMNKALFEEQGKRIAKELQSVYNLTDGHSGSRAAQEIITLLENRSTEPNKFLLSLRQRIFEK</sequence>